<keyword evidence="3" id="KW-0496">Mitochondrion</keyword>
<evidence type="ECO:0000256" key="4">
    <source>
        <dbReference type="PIRSR" id="PIRSR006230-1"/>
    </source>
</evidence>
<keyword evidence="2 3" id="KW-0342">GTP-binding</keyword>
<dbReference type="GO" id="GO:0032543">
    <property type="term" value="P:mitochondrial translation"/>
    <property type="evidence" value="ECO:0007669"/>
    <property type="project" value="TreeGrafter"/>
</dbReference>
<dbReference type="EMBL" id="MBFU01000323">
    <property type="protein sequence ID" value="PWA00619.1"/>
    <property type="molecule type" value="Genomic_DNA"/>
</dbReference>
<evidence type="ECO:0000256" key="2">
    <source>
        <dbReference type="ARBA" id="ARBA00023134"/>
    </source>
</evidence>
<dbReference type="Pfam" id="PF01926">
    <property type="entry name" value="MMR_HSR1"/>
    <property type="match status" value="1"/>
</dbReference>
<dbReference type="SUPFAM" id="SSF52540">
    <property type="entry name" value="P-loop containing nucleoside triphosphate hydrolases"/>
    <property type="match status" value="1"/>
</dbReference>
<evidence type="ECO:0000256" key="1">
    <source>
        <dbReference type="ARBA" id="ARBA00022741"/>
    </source>
</evidence>
<dbReference type="GO" id="GO:0005743">
    <property type="term" value="C:mitochondrial inner membrane"/>
    <property type="evidence" value="ECO:0007669"/>
    <property type="project" value="UniProtKB-SubCell"/>
</dbReference>
<dbReference type="InterPro" id="IPR027417">
    <property type="entry name" value="P-loop_NTPase"/>
</dbReference>
<dbReference type="GO" id="GO:0003924">
    <property type="term" value="F:GTPase activity"/>
    <property type="evidence" value="ECO:0007669"/>
    <property type="project" value="TreeGrafter"/>
</dbReference>
<comment type="subcellular location">
    <subcellularLocation>
        <location evidence="3">Mitochondrion inner membrane</location>
        <topology evidence="3">Peripheral membrane protein</topology>
    </subcellularLocation>
</comment>
<dbReference type="GO" id="GO:0005525">
    <property type="term" value="F:GTP binding"/>
    <property type="evidence" value="ECO:0007669"/>
    <property type="project" value="UniProtKB-KW"/>
</dbReference>
<evidence type="ECO:0000259" key="5">
    <source>
        <dbReference type="Pfam" id="PF01926"/>
    </source>
</evidence>
<dbReference type="Gene3D" id="3.40.50.300">
    <property type="entry name" value="P-loop containing nucleotide triphosphate hydrolases"/>
    <property type="match status" value="1"/>
</dbReference>
<gene>
    <name evidence="6" type="ORF">BB558_003309</name>
</gene>
<sequence>MAANLGFRNAFTFQQSINWFPGHMTKGLRKIKETLRNVDLIVELRDSRVPISSINYEFEKVIGRMNRLVLLGDTFRKLGTNVAFSDCRDNRSIKTLLSSIKEFSTYKLSSNKKIVAMVVGMPNVGKSSIINAARQTGLNKGKAAKTGSLPGVTRNLSTLIKVFEDPDIYIYDTPGVMMPFIPNPINSLKVALTGGIKDDVADVEIMADYLLYRLNQFGSNIYVEKFGLEKPTDDISFLLNHLAKRIGALQSGGIPQLLTAANFFLTQYRMGKLGKFCLDEIDYDNVLKEIELGRNPEIQSKNKLRKESLSKTPK</sequence>
<dbReference type="Gene3D" id="1.10.1580.10">
    <property type="match status" value="1"/>
</dbReference>
<dbReference type="PANTHER" id="PTHR45782:SF4">
    <property type="entry name" value="MITOCHONDRIAL RIBOSOME-ASSOCIATED GTPASE 1"/>
    <property type="match status" value="1"/>
</dbReference>
<comment type="similarity">
    <text evidence="3">Belongs to the TRAFAC class YlqF/YawG GTPase family. MTG1 subfamily.</text>
</comment>
<accession>A0A2U1J6H3</accession>
<dbReference type="AlphaFoldDB" id="A0A2U1J6H3"/>
<comment type="function">
    <text evidence="3">Mitochondrial GTPase involved in assembly of the large ribosomal subunit. Plays a role in expression of the mitochondrial translational machinery.</text>
</comment>
<protein>
    <recommendedName>
        <fullName evidence="3">Mitochondrial GTPase 1</fullName>
    </recommendedName>
</protein>
<name>A0A2U1J6H3_SMIAN</name>
<dbReference type="InterPro" id="IPR023179">
    <property type="entry name" value="GTP-bd_ortho_bundle_sf"/>
</dbReference>
<dbReference type="PIRSF" id="PIRSF006230">
    <property type="entry name" value="MG442"/>
    <property type="match status" value="1"/>
</dbReference>
<evidence type="ECO:0000313" key="6">
    <source>
        <dbReference type="EMBL" id="PWA00619.1"/>
    </source>
</evidence>
<organism evidence="6 7">
    <name type="scientific">Smittium angustum</name>
    <dbReference type="NCBI Taxonomy" id="133377"/>
    <lineage>
        <taxon>Eukaryota</taxon>
        <taxon>Fungi</taxon>
        <taxon>Fungi incertae sedis</taxon>
        <taxon>Zoopagomycota</taxon>
        <taxon>Kickxellomycotina</taxon>
        <taxon>Harpellomycetes</taxon>
        <taxon>Harpellales</taxon>
        <taxon>Legeriomycetaceae</taxon>
        <taxon>Smittium</taxon>
    </lineage>
</organism>
<comment type="caution">
    <text evidence="6">The sequence shown here is derived from an EMBL/GenBank/DDBJ whole genome shotgun (WGS) entry which is preliminary data.</text>
</comment>
<dbReference type="PANTHER" id="PTHR45782">
    <property type="entry name" value="MITOCHONDRIAL RIBOSOME-ASSOCIATED GTPASE 1"/>
    <property type="match status" value="1"/>
</dbReference>
<dbReference type="CDD" id="cd01856">
    <property type="entry name" value="YlqF"/>
    <property type="match status" value="1"/>
</dbReference>
<keyword evidence="1 3" id="KW-0547">Nucleotide-binding</keyword>
<reference evidence="6 7" key="1">
    <citation type="journal article" date="2018" name="MBio">
        <title>Comparative Genomics Reveals the Core Gene Toolbox for the Fungus-Insect Symbiosis.</title>
        <authorList>
            <person name="Wang Y."/>
            <person name="Stata M."/>
            <person name="Wang W."/>
            <person name="Stajich J.E."/>
            <person name="White M.M."/>
            <person name="Moncalvo J.M."/>
        </authorList>
    </citation>
    <scope>NUCLEOTIDE SEQUENCE [LARGE SCALE GENOMIC DNA]</scope>
    <source>
        <strain evidence="6 7">AUS-126-30</strain>
    </source>
</reference>
<dbReference type="InterPro" id="IPR016478">
    <property type="entry name" value="GTPase_MTG1"/>
</dbReference>
<dbReference type="InterPro" id="IPR006073">
    <property type="entry name" value="GTP-bd"/>
</dbReference>
<proteinExistence type="inferred from homology"/>
<feature type="binding site" evidence="4">
    <location>
        <position position="175"/>
    </location>
    <ligand>
        <name>GTP</name>
        <dbReference type="ChEBI" id="CHEBI:37565"/>
    </ligand>
</feature>
<feature type="binding site" evidence="4">
    <location>
        <begin position="123"/>
        <end position="128"/>
    </location>
    <ligand>
        <name>GTP</name>
        <dbReference type="ChEBI" id="CHEBI:37565"/>
    </ligand>
</feature>
<feature type="domain" description="G" evidence="5">
    <location>
        <begin position="117"/>
        <end position="185"/>
    </location>
</feature>
<keyword evidence="7" id="KW-1185">Reference proteome</keyword>
<evidence type="ECO:0000313" key="7">
    <source>
        <dbReference type="Proteomes" id="UP000245591"/>
    </source>
</evidence>
<evidence type="ECO:0000256" key="3">
    <source>
        <dbReference type="PIRNR" id="PIRNR006230"/>
    </source>
</evidence>
<dbReference type="Proteomes" id="UP000245591">
    <property type="component" value="Unassembled WGS sequence"/>
</dbReference>